<name>A0AAE1IXU1_9FABA</name>
<sequence length="127" mass="13929">MISFRSGNLTHMKANMPFKMLIANTQVGRNTKALVAVDAISEELAQMIWSPTPDDDPSVAEKEANIEELMEMNQGNPAQVINTVEPSCYVAMSAKQRTTKIFGSQISAIHTSTFHNGPTLPPARHMT</sequence>
<gene>
    <name evidence="1" type="ORF">QN277_006199</name>
</gene>
<comment type="caution">
    <text evidence="1">The sequence shown here is derived from an EMBL/GenBank/DDBJ whole genome shotgun (WGS) entry which is preliminary data.</text>
</comment>
<dbReference type="EMBL" id="JAWXYG010000011">
    <property type="protein sequence ID" value="KAK4259920.1"/>
    <property type="molecule type" value="Genomic_DNA"/>
</dbReference>
<dbReference type="AlphaFoldDB" id="A0AAE1IXU1"/>
<evidence type="ECO:0000313" key="1">
    <source>
        <dbReference type="EMBL" id="KAK4259920.1"/>
    </source>
</evidence>
<evidence type="ECO:0000313" key="2">
    <source>
        <dbReference type="Proteomes" id="UP001293593"/>
    </source>
</evidence>
<dbReference type="Proteomes" id="UP001293593">
    <property type="component" value="Unassembled WGS sequence"/>
</dbReference>
<keyword evidence="2" id="KW-1185">Reference proteome</keyword>
<reference evidence="1" key="1">
    <citation type="submission" date="2023-10" db="EMBL/GenBank/DDBJ databases">
        <title>Chromosome-level genome of the transformable northern wattle, Acacia crassicarpa.</title>
        <authorList>
            <person name="Massaro I."/>
            <person name="Sinha N.R."/>
            <person name="Poethig S."/>
            <person name="Leichty A.R."/>
        </authorList>
    </citation>
    <scope>NUCLEOTIDE SEQUENCE</scope>
    <source>
        <strain evidence="1">Acra3RX</strain>
        <tissue evidence="1">Leaf</tissue>
    </source>
</reference>
<protein>
    <submittedName>
        <fullName evidence="1">Uncharacterized protein</fullName>
    </submittedName>
</protein>
<accession>A0AAE1IXU1</accession>
<proteinExistence type="predicted"/>
<organism evidence="1 2">
    <name type="scientific">Acacia crassicarpa</name>
    <name type="common">northern wattle</name>
    <dbReference type="NCBI Taxonomy" id="499986"/>
    <lineage>
        <taxon>Eukaryota</taxon>
        <taxon>Viridiplantae</taxon>
        <taxon>Streptophyta</taxon>
        <taxon>Embryophyta</taxon>
        <taxon>Tracheophyta</taxon>
        <taxon>Spermatophyta</taxon>
        <taxon>Magnoliopsida</taxon>
        <taxon>eudicotyledons</taxon>
        <taxon>Gunneridae</taxon>
        <taxon>Pentapetalae</taxon>
        <taxon>rosids</taxon>
        <taxon>fabids</taxon>
        <taxon>Fabales</taxon>
        <taxon>Fabaceae</taxon>
        <taxon>Caesalpinioideae</taxon>
        <taxon>mimosoid clade</taxon>
        <taxon>Acacieae</taxon>
        <taxon>Acacia</taxon>
    </lineage>
</organism>